<dbReference type="InterPro" id="IPR036653">
    <property type="entry name" value="CinA-like_C"/>
</dbReference>
<proteinExistence type="predicted"/>
<gene>
    <name evidence="2" type="ORF">FRACYDRAFT_267921</name>
</gene>
<dbReference type="OrthoDB" id="2350783at2759"/>
<dbReference type="AlphaFoldDB" id="A0A1E7FTC1"/>
<dbReference type="Pfam" id="PF02464">
    <property type="entry name" value="CinA"/>
    <property type="match status" value="1"/>
</dbReference>
<dbReference type="Proteomes" id="UP000095751">
    <property type="component" value="Unassembled WGS sequence"/>
</dbReference>
<dbReference type="Gene3D" id="3.90.950.20">
    <property type="entry name" value="CinA-like"/>
    <property type="match status" value="1"/>
</dbReference>
<organism evidence="2 3">
    <name type="scientific">Fragilariopsis cylindrus CCMP1102</name>
    <dbReference type="NCBI Taxonomy" id="635003"/>
    <lineage>
        <taxon>Eukaryota</taxon>
        <taxon>Sar</taxon>
        <taxon>Stramenopiles</taxon>
        <taxon>Ochrophyta</taxon>
        <taxon>Bacillariophyta</taxon>
        <taxon>Bacillariophyceae</taxon>
        <taxon>Bacillariophycidae</taxon>
        <taxon>Bacillariales</taxon>
        <taxon>Bacillariaceae</taxon>
        <taxon>Fragilariopsis</taxon>
    </lineage>
</organism>
<dbReference type="EMBL" id="KV784354">
    <property type="protein sequence ID" value="OEU21396.1"/>
    <property type="molecule type" value="Genomic_DNA"/>
</dbReference>
<dbReference type="KEGG" id="fcy:FRACYDRAFT_267921"/>
<accession>A0A1E7FTC1</accession>
<evidence type="ECO:0000313" key="3">
    <source>
        <dbReference type="Proteomes" id="UP000095751"/>
    </source>
</evidence>
<keyword evidence="3" id="KW-1185">Reference proteome</keyword>
<feature type="domain" description="CinA C-terminal" evidence="1">
    <location>
        <begin position="32"/>
        <end position="201"/>
    </location>
</feature>
<dbReference type="SUPFAM" id="SSF142433">
    <property type="entry name" value="CinA-like"/>
    <property type="match status" value="1"/>
</dbReference>
<dbReference type="InParanoid" id="A0A1E7FTC1"/>
<sequence length="207" mass="22227">MRMISRYCRRPFGSSSSNNATAALNFSNLEEKADMIMKELLSKNETVGTAETSSGGLISAALWSSPCGSRCFKGGGIRLAYGINRDADKKGIEEAQAVAAKWGILYENGVEQSVTGSMEHALEIAYAAKYNLNTTWGIGESGICGPDSHPKSMMPPGMGFVAVAGPCELTTGVIKLNPSSSRSRSENMMYFTNAALDLMNHLQQKPR</sequence>
<evidence type="ECO:0000259" key="1">
    <source>
        <dbReference type="Pfam" id="PF02464"/>
    </source>
</evidence>
<evidence type="ECO:0000313" key="2">
    <source>
        <dbReference type="EMBL" id="OEU21396.1"/>
    </source>
</evidence>
<dbReference type="InterPro" id="IPR008136">
    <property type="entry name" value="CinA_C"/>
</dbReference>
<protein>
    <recommendedName>
        <fullName evidence="1">CinA C-terminal domain-containing protein</fullName>
    </recommendedName>
</protein>
<name>A0A1E7FTC1_9STRA</name>
<reference evidence="2 3" key="1">
    <citation type="submission" date="2016-09" db="EMBL/GenBank/DDBJ databases">
        <title>Extensive genetic diversity and differential bi-allelic expression allows diatom success in the polar Southern Ocean.</title>
        <authorList>
            <consortium name="DOE Joint Genome Institute"/>
            <person name="Mock T."/>
            <person name="Otillar R.P."/>
            <person name="Strauss J."/>
            <person name="Dupont C."/>
            <person name="Frickenhaus S."/>
            <person name="Maumus F."/>
            <person name="Mcmullan M."/>
            <person name="Sanges R."/>
            <person name="Schmutz J."/>
            <person name="Toseland A."/>
            <person name="Valas R."/>
            <person name="Veluchamy A."/>
            <person name="Ward B.J."/>
            <person name="Allen A."/>
            <person name="Barry K."/>
            <person name="Falciatore A."/>
            <person name="Ferrante M."/>
            <person name="Fortunato A.E."/>
            <person name="Gloeckner G."/>
            <person name="Gruber A."/>
            <person name="Hipkin R."/>
            <person name="Janech M."/>
            <person name="Kroth P."/>
            <person name="Leese F."/>
            <person name="Lindquist E."/>
            <person name="Lyon B.R."/>
            <person name="Martin J."/>
            <person name="Mayer C."/>
            <person name="Parker M."/>
            <person name="Quesneville H."/>
            <person name="Raymond J."/>
            <person name="Uhlig C."/>
            <person name="Valentin K.U."/>
            <person name="Worden A.Z."/>
            <person name="Armbrust E.V."/>
            <person name="Bowler C."/>
            <person name="Green B."/>
            <person name="Moulton V."/>
            <person name="Van Oosterhout C."/>
            <person name="Grigoriev I."/>
        </authorList>
    </citation>
    <scope>NUCLEOTIDE SEQUENCE [LARGE SCALE GENOMIC DNA]</scope>
    <source>
        <strain evidence="2 3">CCMP1102</strain>
    </source>
</reference>